<feature type="compositionally biased region" description="Basic residues" evidence="1">
    <location>
        <begin position="363"/>
        <end position="374"/>
    </location>
</feature>
<evidence type="ECO:0000256" key="1">
    <source>
        <dbReference type="SAM" id="MobiDB-lite"/>
    </source>
</evidence>
<evidence type="ECO:0000313" key="2">
    <source>
        <dbReference type="EMBL" id="QHU06898.1"/>
    </source>
</evidence>
<dbReference type="AlphaFoldDB" id="A0A6C0JSN4"/>
<name>A0A6C0JSN4_9ZZZZ</name>
<feature type="compositionally biased region" description="Polar residues" evidence="1">
    <location>
        <begin position="31"/>
        <end position="46"/>
    </location>
</feature>
<feature type="compositionally biased region" description="Low complexity" evidence="1">
    <location>
        <begin position="327"/>
        <end position="347"/>
    </location>
</feature>
<sequence length="414" mass="45659">MASNTMNKNIFTAFGMDETEVVQVAIDPITGSGSKTTPDETNSASNDEWETVKRKRETTPKSKTLYTPKSKTLYTPKSKPKATPEASPLVLKLEEFPALGTELTKAQEKAISAQNKATFAATKEKTKEAEYVDPRSASFAAMADKKKVAASLTCTKACRIVTGPYTNPAEGKEPAFGVCTREVCTFAHSDEELQLPVCGFDGNCRFLHGKRDRKTRKIISGTQCRFRHSSESADEYYKRSKVDRPALPPTSENTRKPRAASASTSKVSTAKTVTHSPGKYSSMPPPAPVNRSRRTKSRWDEKPVETTVETKLEPKVEPRSSRRHRSYSSSDDSSSSESSSDDSSSSESEGEYRSRKLQERRRSPVKRSRSRSKSNSKTATAQIIRVPTKELAAVAINAAFDRGQYNVQVLIEGC</sequence>
<feature type="compositionally biased region" description="Low complexity" evidence="1">
    <location>
        <begin position="259"/>
        <end position="274"/>
    </location>
</feature>
<dbReference type="EMBL" id="MN740669">
    <property type="protein sequence ID" value="QHU06898.1"/>
    <property type="molecule type" value="Genomic_DNA"/>
</dbReference>
<feature type="region of interest" description="Disordered" evidence="1">
    <location>
        <begin position="28"/>
        <end position="86"/>
    </location>
</feature>
<feature type="compositionally biased region" description="Basic and acidic residues" evidence="1">
    <location>
        <begin position="235"/>
        <end position="244"/>
    </location>
</feature>
<protein>
    <submittedName>
        <fullName evidence="2">Uncharacterized protein</fullName>
    </submittedName>
</protein>
<organism evidence="2">
    <name type="scientific">viral metagenome</name>
    <dbReference type="NCBI Taxonomy" id="1070528"/>
    <lineage>
        <taxon>unclassified sequences</taxon>
        <taxon>metagenomes</taxon>
        <taxon>organismal metagenomes</taxon>
    </lineage>
</organism>
<feature type="compositionally biased region" description="Polar residues" evidence="1">
    <location>
        <begin position="61"/>
        <end position="75"/>
    </location>
</feature>
<feature type="region of interest" description="Disordered" evidence="1">
    <location>
        <begin position="235"/>
        <end position="381"/>
    </location>
</feature>
<feature type="compositionally biased region" description="Basic and acidic residues" evidence="1">
    <location>
        <begin position="297"/>
        <end position="320"/>
    </location>
</feature>
<reference evidence="2" key="1">
    <citation type="journal article" date="2020" name="Nature">
        <title>Giant virus diversity and host interactions through global metagenomics.</title>
        <authorList>
            <person name="Schulz F."/>
            <person name="Roux S."/>
            <person name="Paez-Espino D."/>
            <person name="Jungbluth S."/>
            <person name="Walsh D.A."/>
            <person name="Denef V.J."/>
            <person name="McMahon K.D."/>
            <person name="Konstantinidis K.T."/>
            <person name="Eloe-Fadrosh E.A."/>
            <person name="Kyrpides N.C."/>
            <person name="Woyke T."/>
        </authorList>
    </citation>
    <scope>NUCLEOTIDE SEQUENCE</scope>
    <source>
        <strain evidence="2">GVMAG-S-1038524-41</strain>
    </source>
</reference>
<feature type="compositionally biased region" description="Basic and acidic residues" evidence="1">
    <location>
        <begin position="350"/>
        <end position="362"/>
    </location>
</feature>
<accession>A0A6C0JSN4</accession>
<proteinExistence type="predicted"/>